<organism evidence="1">
    <name type="scientific">marine metagenome</name>
    <dbReference type="NCBI Taxonomy" id="408172"/>
    <lineage>
        <taxon>unclassified sequences</taxon>
        <taxon>metagenomes</taxon>
        <taxon>ecological metagenomes</taxon>
    </lineage>
</organism>
<accession>A0A382QB84</accession>
<protein>
    <recommendedName>
        <fullName evidence="2">DUF2794 domain-containing protein</fullName>
    </recommendedName>
</protein>
<dbReference type="Pfam" id="PF10984">
    <property type="entry name" value="DUF2794"/>
    <property type="match status" value="1"/>
</dbReference>
<name>A0A382QB84_9ZZZZ</name>
<dbReference type="InterPro" id="IPR021252">
    <property type="entry name" value="DUF2794"/>
</dbReference>
<dbReference type="EMBL" id="UINC01112698">
    <property type="protein sequence ID" value="SVC81822.1"/>
    <property type="molecule type" value="Genomic_DNA"/>
</dbReference>
<sequence>MKNIIEFNDYLRKKNKKHRYTSFSKAEMEKIMSMYSKNVAAGIWKDYAITFTDNFAVFSIFRRSSEKPLYSISKISKKSAGSMKFTITLGQKTLKNCKSMEEIIKVFGDSDFFKLSKVNF</sequence>
<evidence type="ECO:0008006" key="2">
    <source>
        <dbReference type="Google" id="ProtNLM"/>
    </source>
</evidence>
<evidence type="ECO:0000313" key="1">
    <source>
        <dbReference type="EMBL" id="SVC81822.1"/>
    </source>
</evidence>
<proteinExistence type="predicted"/>
<reference evidence="1" key="1">
    <citation type="submission" date="2018-05" db="EMBL/GenBank/DDBJ databases">
        <authorList>
            <person name="Lanie J.A."/>
            <person name="Ng W.-L."/>
            <person name="Kazmierczak K.M."/>
            <person name="Andrzejewski T.M."/>
            <person name="Davidsen T.M."/>
            <person name="Wayne K.J."/>
            <person name="Tettelin H."/>
            <person name="Glass J.I."/>
            <person name="Rusch D."/>
            <person name="Podicherti R."/>
            <person name="Tsui H.-C.T."/>
            <person name="Winkler M.E."/>
        </authorList>
    </citation>
    <scope>NUCLEOTIDE SEQUENCE</scope>
</reference>
<gene>
    <name evidence="1" type="ORF">METZ01_LOCUS334676</name>
</gene>
<dbReference type="AlphaFoldDB" id="A0A382QB84"/>